<organism evidence="10 11">
    <name type="scientific">Vespula squamosa</name>
    <name type="common">Southern yellow jacket</name>
    <name type="synonym">Wasp</name>
    <dbReference type="NCBI Taxonomy" id="30214"/>
    <lineage>
        <taxon>Eukaryota</taxon>
        <taxon>Metazoa</taxon>
        <taxon>Ecdysozoa</taxon>
        <taxon>Arthropoda</taxon>
        <taxon>Hexapoda</taxon>
        <taxon>Insecta</taxon>
        <taxon>Pterygota</taxon>
        <taxon>Neoptera</taxon>
        <taxon>Endopterygota</taxon>
        <taxon>Hymenoptera</taxon>
        <taxon>Apocrita</taxon>
        <taxon>Aculeata</taxon>
        <taxon>Vespoidea</taxon>
        <taxon>Vespidae</taxon>
        <taxon>Vespinae</taxon>
        <taxon>Vespula</taxon>
    </lineage>
</organism>
<keyword evidence="8 9" id="KW-0472">Membrane</keyword>
<evidence type="ECO:0000256" key="3">
    <source>
        <dbReference type="ARBA" id="ARBA00022448"/>
    </source>
</evidence>
<comment type="similarity">
    <text evidence="2">Belongs to the VTI1 family.</text>
</comment>
<evidence type="ECO:0000256" key="8">
    <source>
        <dbReference type="ARBA" id="ARBA00023136"/>
    </source>
</evidence>
<keyword evidence="11" id="KW-1185">Reference proteome</keyword>
<dbReference type="Proteomes" id="UP001607302">
    <property type="component" value="Unassembled WGS sequence"/>
</dbReference>
<dbReference type="EMBL" id="JAUDFV010000144">
    <property type="protein sequence ID" value="KAL2720875.1"/>
    <property type="molecule type" value="Genomic_DNA"/>
</dbReference>
<dbReference type="GO" id="GO:0016020">
    <property type="term" value="C:membrane"/>
    <property type="evidence" value="ECO:0007669"/>
    <property type="project" value="UniProtKB-SubCell"/>
</dbReference>
<evidence type="ECO:0000313" key="10">
    <source>
        <dbReference type="EMBL" id="KAL2720875.1"/>
    </source>
</evidence>
<evidence type="ECO:0000256" key="5">
    <source>
        <dbReference type="ARBA" id="ARBA00022927"/>
    </source>
</evidence>
<evidence type="ECO:0000313" key="11">
    <source>
        <dbReference type="Proteomes" id="UP001607302"/>
    </source>
</evidence>
<feature type="transmembrane region" description="Helical" evidence="9">
    <location>
        <begin position="81"/>
        <end position="104"/>
    </location>
</feature>
<accession>A0ABD2AMJ2</accession>
<evidence type="ECO:0000256" key="4">
    <source>
        <dbReference type="ARBA" id="ARBA00022692"/>
    </source>
</evidence>
<protein>
    <submittedName>
        <fullName evidence="10">Vesicle transport through interaction with t-SNAREs 1B-like</fullName>
    </submittedName>
</protein>
<dbReference type="SUPFAM" id="SSF58038">
    <property type="entry name" value="SNARE fusion complex"/>
    <property type="match status" value="1"/>
</dbReference>
<dbReference type="PANTHER" id="PTHR21230">
    <property type="entry name" value="VESICLE TRANSPORT V-SNARE PROTEIN VTI1-RELATED"/>
    <property type="match status" value="1"/>
</dbReference>
<keyword evidence="5" id="KW-0653">Protein transport</keyword>
<dbReference type="GO" id="GO:0005737">
    <property type="term" value="C:cytoplasm"/>
    <property type="evidence" value="ECO:0007669"/>
    <property type="project" value="UniProtKB-ARBA"/>
</dbReference>
<reference evidence="10 11" key="1">
    <citation type="journal article" date="2024" name="Ann. Entomol. Soc. Am.">
        <title>Genomic analyses of the southern and eastern yellowjacket wasps (Hymenoptera: Vespidae) reveal evolutionary signatures of social life.</title>
        <authorList>
            <person name="Catto M.A."/>
            <person name="Caine P.B."/>
            <person name="Orr S.E."/>
            <person name="Hunt B.G."/>
            <person name="Goodisman M.A.D."/>
        </authorList>
    </citation>
    <scope>NUCLEOTIDE SEQUENCE [LARGE SCALE GENOMIC DNA]</scope>
    <source>
        <strain evidence="10">233</strain>
        <tissue evidence="10">Head and thorax</tissue>
    </source>
</reference>
<dbReference type="AlphaFoldDB" id="A0ABD2AMJ2"/>
<evidence type="ECO:0000256" key="1">
    <source>
        <dbReference type="ARBA" id="ARBA00004211"/>
    </source>
</evidence>
<comment type="caution">
    <text evidence="10">The sequence shown here is derived from an EMBL/GenBank/DDBJ whole genome shotgun (WGS) entry which is preliminary data.</text>
</comment>
<evidence type="ECO:0000256" key="2">
    <source>
        <dbReference type="ARBA" id="ARBA00006108"/>
    </source>
</evidence>
<keyword evidence="7" id="KW-0175">Coiled coil</keyword>
<dbReference type="CDD" id="cd15890">
    <property type="entry name" value="SNARE_Vti1b"/>
    <property type="match status" value="1"/>
</dbReference>
<dbReference type="GO" id="GO:0015031">
    <property type="term" value="P:protein transport"/>
    <property type="evidence" value="ECO:0007669"/>
    <property type="project" value="UniProtKB-KW"/>
</dbReference>
<dbReference type="Gene3D" id="1.20.5.110">
    <property type="match status" value="1"/>
</dbReference>
<keyword evidence="4 9" id="KW-0812">Transmembrane</keyword>
<comment type="subcellular location">
    <subcellularLocation>
        <location evidence="1">Membrane</location>
        <topology evidence="1">Single-pass type IV membrane protein</topology>
    </subcellularLocation>
</comment>
<evidence type="ECO:0000256" key="7">
    <source>
        <dbReference type="ARBA" id="ARBA00023054"/>
    </source>
</evidence>
<evidence type="ECO:0000256" key="6">
    <source>
        <dbReference type="ARBA" id="ARBA00022989"/>
    </source>
</evidence>
<dbReference type="Pfam" id="PF12352">
    <property type="entry name" value="V-SNARE_C"/>
    <property type="match status" value="1"/>
</dbReference>
<keyword evidence="6 9" id="KW-1133">Transmembrane helix</keyword>
<gene>
    <name evidence="10" type="ORF">V1478_009921</name>
</gene>
<proteinExistence type="inferred from homology"/>
<name>A0ABD2AMJ2_VESSQ</name>
<evidence type="ECO:0000256" key="9">
    <source>
        <dbReference type="SAM" id="Phobius"/>
    </source>
</evidence>
<dbReference type="FunFam" id="1.20.5.110:FF:000002">
    <property type="entry name" value="Vesicle transport through interaction with t-SNAREsB"/>
    <property type="match status" value="1"/>
</dbReference>
<sequence>MNSQIDWEQRRTLLESNAALERTSQSLTRSHIIATESEQIGTEVISELAGQSERLLRARRRLSQTDEELNKTRRILNRMKIGVLTNKFVLLLIIVLEIIILEAFEEVDTCSSIMELQQNDQNEDTAALELLQFDLDLDGITTLYYSPPQKFRGKRKIKVDNRSQSQTSLLKWNYDTNTKEKIGPKYRPICPKPYQTTFFNKPKIFGLPSVMDEFPILNTASHIILPSKEKIQNCITLNKPNKRTRNHSKSVTENSNNLKLLTKENGNERNNNNKNNTILRQNFSFIKMEGEDNKGSIELFFESMAQTVLNLPMHVQAEIKMEICKLVTKAEIKYSLAQSKDDCKVD</sequence>
<dbReference type="PANTHER" id="PTHR21230:SF89">
    <property type="entry name" value="VESICLE TRANSPORT THROUGH INTERACTION WITH T-SNARES HOMOLOG 1B"/>
    <property type="match status" value="1"/>
</dbReference>
<keyword evidence="3" id="KW-0813">Transport</keyword>